<comment type="caution">
    <text evidence="16">The sequence shown here is derived from an EMBL/GenBank/DDBJ whole genome shotgun (WGS) entry which is preliminary data.</text>
</comment>
<keyword evidence="5 9" id="KW-0694">RNA-binding</keyword>
<feature type="region of interest" description="Disordered" evidence="10">
    <location>
        <begin position="72"/>
        <end position="104"/>
    </location>
</feature>
<keyword evidence="18" id="KW-1185">Reference proteome</keyword>
<evidence type="ECO:0000313" key="18">
    <source>
        <dbReference type="Proteomes" id="UP000583929"/>
    </source>
</evidence>
<dbReference type="AlphaFoldDB" id="A0A7J6HT85"/>
<sequence length="976" mass="111393">MGDRAGSVPLPRSVEEILDKICFTQHLLKADDLARQKLAAAGEELALEKLRILATRKVDNLSKYIMFMFSQSLSPSRSPPSKRKLLLPYEPHSPPSSSPNTRTVPLFKKTRETGTPLQTEAEAALEALGEMEFNKQFLILNYIAGNELHKVTTAEDIRSLNQLTMVRFEAEVWRLFGQRYVKKEDRRMYDDWDVKGRTYIYDCYVSTEGSYRFKGPFLSNTKTHLQKVLGDDNILRVKFAEELSGNSGTDLRDHYYAGYKKIAREGILVGLRRYCFFVFKDGGNQEKRKNPNSSPVKCFFVRIHSDARIDQKTRYCLSNKTISEARKLFMHAHKVSSVANYMARFSLILSKTYTLNIDLSSVNVKIVPDVQCADEHGNPMSRDGKALIHTDGTGFISEDLAVKCPKNLHEGRLLKNEDAEIFLNLNHDEHGDNVMETNDQEIETQEPMRLFNEGYAMKGTLLVNKKLEPKTIEVRCSMVKVEQDTELQNIHTKNSLEVIGTSNRPKKAYLSRNLIALLSYGGVPDKFFTGLLRKALKEAHGAFRNKSAAMRVAMNHGAMDKDSTVERMISCGIPLEEPYLQHRLSILLKEQKMSLRGGKLCADDCYYLMGTADPTGKLKSDEVCIVLDNGQVSGKVLVYRNPGVHFGDVHVLKATYVEELESFVGNAKYAIFFSRNGPRSIADQIAGGDFDGDMYWISRNSELLQHFKPSEPWSPNSSVRKVEGKTPEEFEEEELEDKLFELFLKTRFQPSYAMGEAADSLTALMDRVLTLGDDCAEEKNIVKDKISKLVDIYYDALDAPKKGAKVEVPKDLKTKVFPHYMEKKNSYKSTSILGKIYDEVMEYQAEDHSSKEIWKLAHFEVDVPQDCLNRWNLHYEEYRKEMTNAMKIDDRDVKNQTSNQIKRKYKMILYEAEEFENSKRNIDDIHNEALAIYHLSYDYAKSKGGASYCSFAWNIAGPALFNLLISKQTGERIWTK</sequence>
<dbReference type="Pfam" id="PF26253">
    <property type="entry name" value="RdRP_head"/>
    <property type="match status" value="1"/>
</dbReference>
<feature type="domain" description="RDRP C-terminal head" evidence="14">
    <location>
        <begin position="860"/>
        <end position="966"/>
    </location>
</feature>
<dbReference type="InterPro" id="IPR058697">
    <property type="entry name" value="RDRP3-5_N"/>
</dbReference>
<dbReference type="InterPro" id="IPR057596">
    <property type="entry name" value="RDRP_core"/>
</dbReference>
<dbReference type="GO" id="GO:0031380">
    <property type="term" value="C:nuclear RNA-directed RNA polymerase complex"/>
    <property type="evidence" value="ECO:0007669"/>
    <property type="project" value="TreeGrafter"/>
</dbReference>
<evidence type="ECO:0000313" key="17">
    <source>
        <dbReference type="Proteomes" id="UP000525078"/>
    </source>
</evidence>
<keyword evidence="3 9" id="KW-0808">Transferase</keyword>
<proteinExistence type="inferred from homology"/>
<dbReference type="Proteomes" id="UP000525078">
    <property type="component" value="Unassembled WGS sequence"/>
</dbReference>
<reference evidence="17 18" key="1">
    <citation type="journal article" date="2020" name="bioRxiv">
        <title>Sequence and annotation of 42 cannabis genomes reveals extensive copy number variation in cannabinoid synthesis and pathogen resistance genes.</title>
        <authorList>
            <person name="Mckernan K.J."/>
            <person name="Helbert Y."/>
            <person name="Kane L.T."/>
            <person name="Ebling H."/>
            <person name="Zhang L."/>
            <person name="Liu B."/>
            <person name="Eaton Z."/>
            <person name="Mclaughlin S."/>
            <person name="Kingan S."/>
            <person name="Baybayan P."/>
            <person name="Concepcion G."/>
            <person name="Jordan M."/>
            <person name="Riva A."/>
            <person name="Barbazuk W."/>
            <person name="Harkins T."/>
        </authorList>
    </citation>
    <scope>NUCLEOTIDE SEQUENCE [LARGE SCALE GENOMIC DNA]</scope>
    <source>
        <strain evidence="17 18">cv. Jamaican Lion 4</strain>
        <strain evidence="16">Father</strain>
        <strain evidence="15">Mother</strain>
        <tissue evidence="16">Leaf</tissue>
    </source>
</reference>
<protein>
    <recommendedName>
        <fullName evidence="9">RNA-dependent RNA polymerase</fullName>
        <ecNumber evidence="9">2.7.7.48</ecNumber>
    </recommendedName>
</protein>
<evidence type="ECO:0000256" key="7">
    <source>
        <dbReference type="ARBA" id="ARBA00048744"/>
    </source>
</evidence>
<evidence type="ECO:0000256" key="1">
    <source>
        <dbReference type="ARBA" id="ARBA00005762"/>
    </source>
</evidence>
<dbReference type="GO" id="GO:0030422">
    <property type="term" value="P:siRNA processing"/>
    <property type="evidence" value="ECO:0007669"/>
    <property type="project" value="TreeGrafter"/>
</dbReference>
<evidence type="ECO:0000259" key="14">
    <source>
        <dbReference type="Pfam" id="PF26253"/>
    </source>
</evidence>
<accession>A0A7J6HT85</accession>
<evidence type="ECO:0000313" key="16">
    <source>
        <dbReference type="EMBL" id="KAF4398514.1"/>
    </source>
</evidence>
<feature type="domain" description="RDRP3-5 N-terminal" evidence="12">
    <location>
        <begin position="10"/>
        <end position="72"/>
    </location>
</feature>
<comment type="similarity">
    <text evidence="1 9">Belongs to the RdRP family.</text>
</comment>
<evidence type="ECO:0000256" key="8">
    <source>
        <dbReference type="ARBA" id="ARBA00093763"/>
    </source>
</evidence>
<keyword evidence="2 9" id="KW-0696">RNA-directed RNA polymerase</keyword>
<evidence type="ECO:0000256" key="9">
    <source>
        <dbReference type="RuleBase" id="RU363098"/>
    </source>
</evidence>
<dbReference type="PANTHER" id="PTHR23079:SF55">
    <property type="entry name" value="RNA-DIRECTED RNA POLYMERASE"/>
    <property type="match status" value="1"/>
</dbReference>
<dbReference type="GO" id="GO:0003723">
    <property type="term" value="F:RNA binding"/>
    <property type="evidence" value="ECO:0007669"/>
    <property type="project" value="UniProtKB-KW"/>
</dbReference>
<evidence type="ECO:0000256" key="2">
    <source>
        <dbReference type="ARBA" id="ARBA00022484"/>
    </source>
</evidence>
<evidence type="ECO:0000256" key="6">
    <source>
        <dbReference type="ARBA" id="ARBA00023158"/>
    </source>
</evidence>
<comment type="function">
    <text evidence="8 9">Probably involved in the RNA silencing pathway and required for the generation of small interfering RNAs (siRNAs).</text>
</comment>
<dbReference type="InterPro" id="IPR058752">
    <property type="entry name" value="RDRP_C_head"/>
</dbReference>
<feature type="domain" description="RDRP helical" evidence="13">
    <location>
        <begin position="125"/>
        <end position="188"/>
    </location>
</feature>
<dbReference type="Proteomes" id="UP000583929">
    <property type="component" value="Unassembled WGS sequence"/>
</dbReference>
<comment type="catalytic activity">
    <reaction evidence="7 9">
        <text>RNA(n) + a ribonucleoside 5'-triphosphate = RNA(n+1) + diphosphate</text>
        <dbReference type="Rhea" id="RHEA:21248"/>
        <dbReference type="Rhea" id="RHEA-COMP:14527"/>
        <dbReference type="Rhea" id="RHEA-COMP:17342"/>
        <dbReference type="ChEBI" id="CHEBI:33019"/>
        <dbReference type="ChEBI" id="CHEBI:61557"/>
        <dbReference type="ChEBI" id="CHEBI:140395"/>
        <dbReference type="EC" id="2.7.7.48"/>
    </reaction>
</comment>
<evidence type="ECO:0000259" key="13">
    <source>
        <dbReference type="Pfam" id="PF26252"/>
    </source>
</evidence>
<dbReference type="EMBL" id="JAATIP010000030">
    <property type="protein sequence ID" value="KAF4390034.1"/>
    <property type="molecule type" value="Genomic_DNA"/>
</dbReference>
<name>A0A7J6HT85_CANSA</name>
<feature type="domain" description="RDRP core" evidence="11">
    <location>
        <begin position="209"/>
        <end position="840"/>
    </location>
</feature>
<dbReference type="InterPro" id="IPR058751">
    <property type="entry name" value="RDRP_helical"/>
</dbReference>
<evidence type="ECO:0000313" key="15">
    <source>
        <dbReference type="EMBL" id="KAF4390034.1"/>
    </source>
</evidence>
<dbReference type="PANTHER" id="PTHR23079">
    <property type="entry name" value="RNA-DEPENDENT RNA POLYMERASE"/>
    <property type="match status" value="1"/>
</dbReference>
<evidence type="ECO:0000256" key="10">
    <source>
        <dbReference type="SAM" id="MobiDB-lite"/>
    </source>
</evidence>
<evidence type="ECO:0000259" key="11">
    <source>
        <dbReference type="Pfam" id="PF05183"/>
    </source>
</evidence>
<evidence type="ECO:0000256" key="4">
    <source>
        <dbReference type="ARBA" id="ARBA00022695"/>
    </source>
</evidence>
<organism evidence="16 18">
    <name type="scientific">Cannabis sativa</name>
    <name type="common">Hemp</name>
    <name type="synonym">Marijuana</name>
    <dbReference type="NCBI Taxonomy" id="3483"/>
    <lineage>
        <taxon>Eukaryota</taxon>
        <taxon>Viridiplantae</taxon>
        <taxon>Streptophyta</taxon>
        <taxon>Embryophyta</taxon>
        <taxon>Tracheophyta</taxon>
        <taxon>Spermatophyta</taxon>
        <taxon>Magnoliopsida</taxon>
        <taxon>eudicotyledons</taxon>
        <taxon>Gunneridae</taxon>
        <taxon>Pentapetalae</taxon>
        <taxon>rosids</taxon>
        <taxon>fabids</taxon>
        <taxon>Rosales</taxon>
        <taxon>Cannabaceae</taxon>
        <taxon>Cannabis</taxon>
    </lineage>
</organism>
<gene>
    <name evidence="15" type="ORF">F8388_002976</name>
    <name evidence="16" type="ORF">G4B88_013603</name>
</gene>
<keyword evidence="4 9" id="KW-0548">Nucleotidyltransferase</keyword>
<dbReference type="Pfam" id="PF26249">
    <property type="entry name" value="4HB_RdRP3_N"/>
    <property type="match status" value="1"/>
</dbReference>
<evidence type="ECO:0000256" key="5">
    <source>
        <dbReference type="ARBA" id="ARBA00022884"/>
    </source>
</evidence>
<keyword evidence="6 9" id="KW-0943">RNA-mediated gene silencing</keyword>
<dbReference type="GO" id="GO:0003968">
    <property type="term" value="F:RNA-directed RNA polymerase activity"/>
    <property type="evidence" value="ECO:0007669"/>
    <property type="project" value="UniProtKB-KW"/>
</dbReference>
<evidence type="ECO:0000259" key="12">
    <source>
        <dbReference type="Pfam" id="PF26249"/>
    </source>
</evidence>
<dbReference type="InterPro" id="IPR007855">
    <property type="entry name" value="RDRP"/>
</dbReference>
<dbReference type="Pfam" id="PF26252">
    <property type="entry name" value="RdRP_helical"/>
    <property type="match status" value="1"/>
</dbReference>
<dbReference type="Pfam" id="PF05183">
    <property type="entry name" value="RdRP"/>
    <property type="match status" value="1"/>
</dbReference>
<dbReference type="EMBL" id="JAATIQ010000025">
    <property type="protein sequence ID" value="KAF4398514.1"/>
    <property type="molecule type" value="Genomic_DNA"/>
</dbReference>
<evidence type="ECO:0000256" key="3">
    <source>
        <dbReference type="ARBA" id="ARBA00022679"/>
    </source>
</evidence>
<dbReference type="EC" id="2.7.7.48" evidence="9"/>